<evidence type="ECO:0000259" key="2">
    <source>
        <dbReference type="Pfam" id="PF09832"/>
    </source>
</evidence>
<keyword evidence="4" id="KW-1185">Reference proteome</keyword>
<accession>A0A1I2VMF3</accession>
<dbReference type="STRING" id="582675.SAMN05192565_11515"/>
<dbReference type="Proteomes" id="UP000199229">
    <property type="component" value="Unassembled WGS sequence"/>
</dbReference>
<reference evidence="4" key="1">
    <citation type="submission" date="2016-10" db="EMBL/GenBank/DDBJ databases">
        <authorList>
            <person name="Varghese N."/>
            <person name="Submissions S."/>
        </authorList>
    </citation>
    <scope>NUCLEOTIDE SEQUENCE [LARGE SCALE GENOMIC DNA]</scope>
    <source>
        <strain evidence="4">Gh-105</strain>
    </source>
</reference>
<feature type="signal peptide" evidence="1">
    <location>
        <begin position="1"/>
        <end position="27"/>
    </location>
</feature>
<feature type="chain" id="PRO_5011538168" description="DUF2059 domain-containing protein" evidence="1">
    <location>
        <begin position="28"/>
        <end position="176"/>
    </location>
</feature>
<keyword evidence="1" id="KW-0732">Signal</keyword>
<sequence>MPNPRLSLLALVAGLSLSLSVAPGAVAQTAPATADPATLKIARMVVQQMQGDRDITLNGMAAPMAGMVQSLGMRDPERSQAIIKEVVLPLLKAHWDEYLDVTAASFASVLSKEDLQALGTFYATPAGRRLAAAQPQLAQAQMTSTTRWVQGLMPEMQAKMMEAIKASGGASGSKPK</sequence>
<dbReference type="InterPro" id="IPR018637">
    <property type="entry name" value="DUF2059"/>
</dbReference>
<proteinExistence type="predicted"/>
<evidence type="ECO:0000256" key="1">
    <source>
        <dbReference type="SAM" id="SignalP"/>
    </source>
</evidence>
<dbReference type="Pfam" id="PF09832">
    <property type="entry name" value="DUF2059"/>
    <property type="match status" value="1"/>
</dbReference>
<name>A0A1I2VMF3_9HYPH</name>
<evidence type="ECO:0000313" key="3">
    <source>
        <dbReference type="EMBL" id="SFG88371.1"/>
    </source>
</evidence>
<feature type="domain" description="DUF2059" evidence="2">
    <location>
        <begin position="102"/>
        <end position="155"/>
    </location>
</feature>
<evidence type="ECO:0000313" key="4">
    <source>
        <dbReference type="Proteomes" id="UP000199229"/>
    </source>
</evidence>
<dbReference type="AlphaFoldDB" id="A0A1I2VMF3"/>
<protein>
    <recommendedName>
        <fullName evidence="2">DUF2059 domain-containing protein</fullName>
    </recommendedName>
</protein>
<dbReference type="EMBL" id="FOPM01000015">
    <property type="protein sequence ID" value="SFG88371.1"/>
    <property type="molecule type" value="Genomic_DNA"/>
</dbReference>
<gene>
    <name evidence="3" type="ORF">SAMN05192565_11515</name>
</gene>
<dbReference type="RefSeq" id="WP_244528749.1">
    <property type="nucleotide sequence ID" value="NZ_FOPM01000015.1"/>
</dbReference>
<organism evidence="3 4">
    <name type="scientific">Methylobacterium gossipiicola</name>
    <dbReference type="NCBI Taxonomy" id="582675"/>
    <lineage>
        <taxon>Bacteria</taxon>
        <taxon>Pseudomonadati</taxon>
        <taxon>Pseudomonadota</taxon>
        <taxon>Alphaproteobacteria</taxon>
        <taxon>Hyphomicrobiales</taxon>
        <taxon>Methylobacteriaceae</taxon>
        <taxon>Methylobacterium</taxon>
    </lineage>
</organism>